<keyword evidence="1" id="KW-0812">Transmembrane</keyword>
<sequence length="117" mass="12559">MNRMGNIISDGLFLPILILALLGFGVPRLIARLLPEGVFALLANAAPSALVMCILSAAFFFGLYVWQGVPARDLLANGLRQNLVTFGGLGVIAAIIWAPIMVLSVAGLPRKWVDKTW</sequence>
<organism evidence="2 3">
    <name type="scientific">Yoonia vestfoldensis SKA53</name>
    <dbReference type="NCBI Taxonomy" id="314232"/>
    <lineage>
        <taxon>Bacteria</taxon>
        <taxon>Pseudomonadati</taxon>
        <taxon>Pseudomonadota</taxon>
        <taxon>Alphaproteobacteria</taxon>
        <taxon>Rhodobacterales</taxon>
        <taxon>Paracoccaceae</taxon>
        <taxon>Yoonia</taxon>
    </lineage>
</organism>
<reference evidence="2 3" key="1">
    <citation type="submission" date="2006-01" db="EMBL/GenBank/DDBJ databases">
        <authorList>
            <person name="Hagstrom A."/>
            <person name="Ferriera S."/>
            <person name="Johnson J."/>
            <person name="Kravitz S."/>
            <person name="Halpern A."/>
            <person name="Remington K."/>
            <person name="Beeson K."/>
            <person name="Tran B."/>
            <person name="Rogers Y.-H."/>
            <person name="Friedman R."/>
            <person name="Venter J.C."/>
        </authorList>
    </citation>
    <scope>NUCLEOTIDE SEQUENCE [LARGE SCALE GENOMIC DNA]</scope>
    <source>
        <strain evidence="2 3">SKA53</strain>
    </source>
</reference>
<keyword evidence="3" id="KW-1185">Reference proteome</keyword>
<proteinExistence type="predicted"/>
<feature type="transmembrane region" description="Helical" evidence="1">
    <location>
        <begin position="38"/>
        <end position="66"/>
    </location>
</feature>
<feature type="transmembrane region" description="Helical" evidence="1">
    <location>
        <begin position="12"/>
        <end position="31"/>
    </location>
</feature>
<accession>A3V1A6</accession>
<dbReference type="AlphaFoldDB" id="A3V1A6"/>
<dbReference type="HOGENOM" id="CLU_2130865_0_0_5"/>
<evidence type="ECO:0000256" key="1">
    <source>
        <dbReference type="SAM" id="Phobius"/>
    </source>
</evidence>
<name>A3V1A6_9RHOB</name>
<protein>
    <submittedName>
        <fullName evidence="2">Uncharacterized protein</fullName>
    </submittedName>
</protein>
<dbReference type="eggNOG" id="ENOG50330KW">
    <property type="taxonomic scope" value="Bacteria"/>
</dbReference>
<comment type="caution">
    <text evidence="2">The sequence shown here is derived from an EMBL/GenBank/DDBJ whole genome shotgun (WGS) entry which is preliminary data.</text>
</comment>
<feature type="transmembrane region" description="Helical" evidence="1">
    <location>
        <begin position="86"/>
        <end position="108"/>
    </location>
</feature>
<dbReference type="Proteomes" id="UP000004507">
    <property type="component" value="Unassembled WGS sequence"/>
</dbReference>
<evidence type="ECO:0000313" key="3">
    <source>
        <dbReference type="Proteomes" id="UP000004507"/>
    </source>
</evidence>
<keyword evidence="1" id="KW-1133">Transmembrane helix</keyword>
<dbReference type="EMBL" id="AAMS01000001">
    <property type="protein sequence ID" value="EAQ08038.1"/>
    <property type="molecule type" value="Genomic_DNA"/>
</dbReference>
<gene>
    <name evidence="2" type="ORF">SKA53_09949</name>
</gene>
<keyword evidence="1" id="KW-0472">Membrane</keyword>
<dbReference type="STRING" id="314232.SKA53_09949"/>
<evidence type="ECO:0000313" key="2">
    <source>
        <dbReference type="EMBL" id="EAQ08038.1"/>
    </source>
</evidence>